<dbReference type="OrthoDB" id="5410926at2759"/>
<proteinExistence type="predicted"/>
<dbReference type="AlphaFoldDB" id="A0A3A3A4B9"/>
<dbReference type="PANTHER" id="PTHR39599">
    <property type="entry name" value="GPI-ANCHORED PROTEIN (EUROFUNG)-RELATED-RELATED"/>
    <property type="match status" value="1"/>
</dbReference>
<sequence length="248" mass="26018">MKTTWWIWATFLASAVLSIETLPFDPPQNAETNKRAFKILRILKRQDTCPGGYSACSNMGKSDICCRDGTNCSRDAADNIACCPTGAKCTGSLTGPSTGANSFMFPQTAQATATSGSPAPTITGSTMTEAAYPFVYVPTSFSNAASCTSYYSLCESEYSMCTANFAGQYGVTVAGPNGAGITVHGPSATPAAQSVCSSLKMEACHGLSLGHCNSYDNWQSDENRASFKRTSIQDLVFGLAVGVAGVFI</sequence>
<accession>A0A3A3A4B9</accession>
<dbReference type="PANTHER" id="PTHR39599:SF1">
    <property type="entry name" value="GPI-ANCHORED PROTEIN (EUROFUNG)"/>
    <property type="match status" value="1"/>
</dbReference>
<dbReference type="EMBL" id="MVGC01000090">
    <property type="protein sequence ID" value="RJE24191.1"/>
    <property type="molecule type" value="Genomic_DNA"/>
</dbReference>
<protein>
    <recommendedName>
        <fullName evidence="4">GPI anchored protein</fullName>
    </recommendedName>
</protein>
<keyword evidence="1" id="KW-0732">Signal</keyword>
<name>A0A3A3A4B9_9EURO</name>
<keyword evidence="3" id="KW-1185">Reference proteome</keyword>
<evidence type="ECO:0000313" key="3">
    <source>
        <dbReference type="Proteomes" id="UP000266188"/>
    </source>
</evidence>
<feature type="signal peptide" evidence="1">
    <location>
        <begin position="1"/>
        <end position="18"/>
    </location>
</feature>
<dbReference type="Proteomes" id="UP000266188">
    <property type="component" value="Unassembled WGS sequence"/>
</dbReference>
<reference evidence="3" key="1">
    <citation type="submission" date="2017-02" db="EMBL/GenBank/DDBJ databases">
        <authorList>
            <person name="Tafer H."/>
            <person name="Lopandic K."/>
        </authorList>
    </citation>
    <scope>NUCLEOTIDE SEQUENCE [LARGE SCALE GENOMIC DNA]</scope>
    <source>
        <strain evidence="3">CBS 366.77</strain>
    </source>
</reference>
<evidence type="ECO:0000313" key="2">
    <source>
        <dbReference type="EMBL" id="RJE24191.1"/>
    </source>
</evidence>
<organism evidence="2 3">
    <name type="scientific">Aspergillus sclerotialis</name>
    <dbReference type="NCBI Taxonomy" id="2070753"/>
    <lineage>
        <taxon>Eukaryota</taxon>
        <taxon>Fungi</taxon>
        <taxon>Dikarya</taxon>
        <taxon>Ascomycota</taxon>
        <taxon>Pezizomycotina</taxon>
        <taxon>Eurotiomycetes</taxon>
        <taxon>Eurotiomycetidae</taxon>
        <taxon>Eurotiales</taxon>
        <taxon>Aspergillaceae</taxon>
        <taxon>Aspergillus</taxon>
        <taxon>Aspergillus subgen. Polypaecilum</taxon>
    </lineage>
</organism>
<feature type="chain" id="PRO_5017289905" description="GPI anchored protein" evidence="1">
    <location>
        <begin position="19"/>
        <end position="248"/>
    </location>
</feature>
<evidence type="ECO:0000256" key="1">
    <source>
        <dbReference type="SAM" id="SignalP"/>
    </source>
</evidence>
<evidence type="ECO:0008006" key="4">
    <source>
        <dbReference type="Google" id="ProtNLM"/>
    </source>
</evidence>
<gene>
    <name evidence="2" type="ORF">PHISCL_03458</name>
</gene>
<comment type="caution">
    <text evidence="2">The sequence shown here is derived from an EMBL/GenBank/DDBJ whole genome shotgun (WGS) entry which is preliminary data.</text>
</comment>